<keyword evidence="1 3" id="KW-0853">WD repeat</keyword>
<keyword evidence="6" id="KW-1185">Reference proteome</keyword>
<dbReference type="InParanoid" id="A0A024GIR6"/>
<dbReference type="PROSITE" id="PS50082">
    <property type="entry name" value="WD_REPEATS_2"/>
    <property type="match status" value="3"/>
</dbReference>
<reference evidence="5 6" key="1">
    <citation type="submission" date="2012-05" db="EMBL/GenBank/DDBJ databases">
        <title>Recombination and specialization in a pathogen metapopulation.</title>
        <authorList>
            <person name="Gardiner A."/>
            <person name="Kemen E."/>
            <person name="Schultz-Larsen T."/>
            <person name="MacLean D."/>
            <person name="Van Oosterhout C."/>
            <person name="Jones J.D.G."/>
        </authorList>
    </citation>
    <scope>NUCLEOTIDE SEQUENCE [LARGE SCALE GENOMIC DNA]</scope>
    <source>
        <strain evidence="5 6">Ac Nc2</strain>
    </source>
</reference>
<evidence type="ECO:0000313" key="6">
    <source>
        <dbReference type="Proteomes" id="UP000053237"/>
    </source>
</evidence>
<evidence type="ECO:0000256" key="2">
    <source>
        <dbReference type="ARBA" id="ARBA00022737"/>
    </source>
</evidence>
<dbReference type="PANTHER" id="PTHR14221:SF0">
    <property type="entry name" value="WD REPEAT-CONTAINING PROTEIN 44"/>
    <property type="match status" value="1"/>
</dbReference>
<dbReference type="Pfam" id="PF00400">
    <property type="entry name" value="WD40"/>
    <property type="match status" value="4"/>
</dbReference>
<dbReference type="InterPro" id="IPR012340">
    <property type="entry name" value="NA-bd_OB-fold"/>
</dbReference>
<proteinExistence type="predicted"/>
<dbReference type="Proteomes" id="UP000053237">
    <property type="component" value="Unassembled WGS sequence"/>
</dbReference>
<dbReference type="SMART" id="SM00320">
    <property type="entry name" value="WD40"/>
    <property type="match status" value="6"/>
</dbReference>
<protein>
    <submittedName>
        <fullName evidence="5">Uncharacterized protein</fullName>
    </submittedName>
</protein>
<dbReference type="InterPro" id="IPR015943">
    <property type="entry name" value="WD40/YVTN_repeat-like_dom_sf"/>
</dbReference>
<keyword evidence="2" id="KW-0677">Repeat</keyword>
<keyword evidence="4" id="KW-1133">Transmembrane helix</keyword>
<dbReference type="EMBL" id="CAIX01000133">
    <property type="protein sequence ID" value="CCI46596.1"/>
    <property type="molecule type" value="Genomic_DNA"/>
</dbReference>
<dbReference type="PROSITE" id="PS50294">
    <property type="entry name" value="WD_REPEATS_REGION"/>
    <property type="match status" value="3"/>
</dbReference>
<dbReference type="PRINTS" id="PR00320">
    <property type="entry name" value="GPROTEINBRPT"/>
</dbReference>
<sequence length="1050" mass="119021">MHRVCKLRIDKPWTRHPFLPRHWRQKYPFLRVVSVRNILYAFIVLYSICYIYLQLLYRHGSIAPIITAVFTSAYDGRSPHDNPSSAAWRPDFAVVVSLTTSPKRMDKILQTIQSLVNQSLQPDRIYLNIPRGRMKRHPELSYDEVDIPPQVLALAPLVTINRCEDEGPATKLLGALRLVNVSDTLIITVDDDFLYPRDLVRSLAWEATLKPEDVIGVCGWGMVPIFWHAVGIIPAYVPYFMRPYGRIVDILQACCGNAYRRGFFRNVEELSDISSDCLTVDDIWLAGYLTAVENRKSAIISKRLDPTEPEWKAHESMPSLSLSQFNHANLVHYKCVQAIEAKFGKHWKRNFDNVISVNSEMGMFSKCDGDVVVPGEIIATGYLDEDDTITHSGLGTYATATTIHASIVGTLKVTESGQVTVYRNDKTIGSAQVLRLGDHVLCKVVKISNQQVSVNILCIGDTVLQESFLGTIRIEDVRSRDVDKLVLESIFAPGMLVKAVVLSYGDTRSYFLSTASSGLGVIRSIEPDCPIFLRLLVTIAPPLKTLERKTMPPSFPMMMYVIRIGYERSLKRSYQFYDAYEDIHTLEKSALDKTLDDDTKHQDEKMDRYTVKNNDTGEIYDIRKIDPQMETYSMFPNDFISLMNNPSDSNKQTKSRPPLRIGLKFGKRGKTRELKRNHVAVLASKKEKRDFQEMVLIQKLCSHNGTIWTMQFSCDGSHLATGGQDTILRLWKVQMSVTESNERRTGCDKQIVAPAQVYQGHRMPIVDISWSRSNFILSASMDKTVRLWHISREDCLHVFQHPDSVPAVHFHPKEDRYFLSGCFDNKARVWDIPDGCVISYVQTPVMITAACYNPSGNRAIVGLLNGQCIFYQVNAHQQMNYYTQIECRNSRGPMKKGRKVTGIEFDPEGKCFMVSTNDSRMRLFSVDNYSRVCKYKGLLNDHLQIKGRFSQDGDYVICGSENGNVYIWNKQTFLSSSLMKSGKHDRNASYEYFCAAESTNGIVTVALFAPASAHAMVKSKLDTYAQHQECTGLIVTASYDGCINFFESVP</sequence>
<feature type="repeat" description="WD" evidence="3">
    <location>
        <begin position="700"/>
        <end position="734"/>
    </location>
</feature>
<evidence type="ECO:0000256" key="4">
    <source>
        <dbReference type="SAM" id="Phobius"/>
    </source>
</evidence>
<dbReference type="Gene3D" id="2.40.50.140">
    <property type="entry name" value="Nucleic acid-binding proteins"/>
    <property type="match status" value="1"/>
</dbReference>
<dbReference type="OrthoDB" id="408728at2759"/>
<dbReference type="InterPro" id="IPR001680">
    <property type="entry name" value="WD40_rpt"/>
</dbReference>
<dbReference type="InterPro" id="IPR036322">
    <property type="entry name" value="WD40_repeat_dom_sf"/>
</dbReference>
<feature type="repeat" description="WD" evidence="3">
    <location>
        <begin position="798"/>
        <end position="840"/>
    </location>
</feature>
<evidence type="ECO:0000256" key="3">
    <source>
        <dbReference type="PROSITE-ProRule" id="PRU00221"/>
    </source>
</evidence>
<feature type="transmembrane region" description="Helical" evidence="4">
    <location>
        <begin position="38"/>
        <end position="57"/>
    </location>
</feature>
<dbReference type="Gene3D" id="2.130.10.10">
    <property type="entry name" value="YVTN repeat-like/Quinoprotein amine dehydrogenase"/>
    <property type="match status" value="1"/>
</dbReference>
<comment type="caution">
    <text evidence="5">The sequence shown here is derived from an EMBL/GenBank/DDBJ whole genome shotgun (WGS) entry which is preliminary data.</text>
</comment>
<gene>
    <name evidence="5" type="ORF">BN9_075390</name>
</gene>
<keyword evidence="4" id="KW-0812">Transmembrane</keyword>
<evidence type="ECO:0000313" key="5">
    <source>
        <dbReference type="EMBL" id="CCI46596.1"/>
    </source>
</evidence>
<evidence type="ECO:0000256" key="1">
    <source>
        <dbReference type="ARBA" id="ARBA00022574"/>
    </source>
</evidence>
<feature type="repeat" description="WD" evidence="3">
    <location>
        <begin position="758"/>
        <end position="798"/>
    </location>
</feature>
<dbReference type="PANTHER" id="PTHR14221">
    <property type="entry name" value="WD REPEAT DOMAIN 44"/>
    <property type="match status" value="1"/>
</dbReference>
<organism evidence="5 6">
    <name type="scientific">Albugo candida</name>
    <dbReference type="NCBI Taxonomy" id="65357"/>
    <lineage>
        <taxon>Eukaryota</taxon>
        <taxon>Sar</taxon>
        <taxon>Stramenopiles</taxon>
        <taxon>Oomycota</taxon>
        <taxon>Peronosporomycetes</taxon>
        <taxon>Albuginales</taxon>
        <taxon>Albuginaceae</taxon>
        <taxon>Albugo</taxon>
    </lineage>
</organism>
<dbReference type="InterPro" id="IPR040324">
    <property type="entry name" value="WDR44/Dgr2"/>
</dbReference>
<accession>A0A024GIR6</accession>
<keyword evidence="4" id="KW-0472">Membrane</keyword>
<name>A0A024GIR6_9STRA</name>
<dbReference type="AlphaFoldDB" id="A0A024GIR6"/>
<dbReference type="SUPFAM" id="SSF50978">
    <property type="entry name" value="WD40 repeat-like"/>
    <property type="match status" value="1"/>
</dbReference>
<dbReference type="InterPro" id="IPR020472">
    <property type="entry name" value="WD40_PAC1"/>
</dbReference>
<dbReference type="SUPFAM" id="SSF50249">
    <property type="entry name" value="Nucleic acid-binding proteins"/>
    <property type="match status" value="1"/>
</dbReference>